<evidence type="ECO:0000313" key="3">
    <source>
        <dbReference type="Proteomes" id="UP001054837"/>
    </source>
</evidence>
<organism evidence="2 3">
    <name type="scientific">Caerostris darwini</name>
    <dbReference type="NCBI Taxonomy" id="1538125"/>
    <lineage>
        <taxon>Eukaryota</taxon>
        <taxon>Metazoa</taxon>
        <taxon>Ecdysozoa</taxon>
        <taxon>Arthropoda</taxon>
        <taxon>Chelicerata</taxon>
        <taxon>Arachnida</taxon>
        <taxon>Araneae</taxon>
        <taxon>Araneomorphae</taxon>
        <taxon>Entelegynae</taxon>
        <taxon>Araneoidea</taxon>
        <taxon>Araneidae</taxon>
        <taxon>Caerostris</taxon>
    </lineage>
</organism>
<dbReference type="Proteomes" id="UP001054837">
    <property type="component" value="Unassembled WGS sequence"/>
</dbReference>
<proteinExistence type="predicted"/>
<dbReference type="AlphaFoldDB" id="A0AAV4V9I2"/>
<protein>
    <submittedName>
        <fullName evidence="2">Uncharacterized protein</fullName>
    </submittedName>
</protein>
<keyword evidence="3" id="KW-1185">Reference proteome</keyword>
<sequence length="90" mass="9930">MPLIPDLASFGMRGPRQGNHGLESRTDGHAFHWTGDMMATSPSPSLTTPRPKSASMEKSHIYIYAHVTPSQHPSPPWMGRVGSEWKRCGC</sequence>
<evidence type="ECO:0000256" key="1">
    <source>
        <dbReference type="SAM" id="MobiDB-lite"/>
    </source>
</evidence>
<feature type="region of interest" description="Disordered" evidence="1">
    <location>
        <begin position="1"/>
        <end position="53"/>
    </location>
</feature>
<reference evidence="2 3" key="1">
    <citation type="submission" date="2021-06" db="EMBL/GenBank/DDBJ databases">
        <title>Caerostris darwini draft genome.</title>
        <authorList>
            <person name="Kono N."/>
            <person name="Arakawa K."/>
        </authorList>
    </citation>
    <scope>NUCLEOTIDE SEQUENCE [LARGE SCALE GENOMIC DNA]</scope>
</reference>
<comment type="caution">
    <text evidence="2">The sequence shown here is derived from an EMBL/GenBank/DDBJ whole genome shotgun (WGS) entry which is preliminary data.</text>
</comment>
<gene>
    <name evidence="2" type="ORF">CDAR_18231</name>
</gene>
<dbReference type="EMBL" id="BPLQ01012651">
    <property type="protein sequence ID" value="GIY66777.1"/>
    <property type="molecule type" value="Genomic_DNA"/>
</dbReference>
<accession>A0AAV4V9I2</accession>
<evidence type="ECO:0000313" key="2">
    <source>
        <dbReference type="EMBL" id="GIY66777.1"/>
    </source>
</evidence>
<name>A0AAV4V9I2_9ARAC</name>
<feature type="compositionally biased region" description="Low complexity" evidence="1">
    <location>
        <begin position="40"/>
        <end position="49"/>
    </location>
</feature>